<proteinExistence type="predicted"/>
<accession>B4H846</accession>
<organism evidence="3">
    <name type="scientific">Drosophila persimilis</name>
    <name type="common">Fruit fly</name>
    <dbReference type="NCBI Taxonomy" id="7234"/>
    <lineage>
        <taxon>Eukaryota</taxon>
        <taxon>Metazoa</taxon>
        <taxon>Ecdysozoa</taxon>
        <taxon>Arthropoda</taxon>
        <taxon>Hexapoda</taxon>
        <taxon>Insecta</taxon>
        <taxon>Pterygota</taxon>
        <taxon>Neoptera</taxon>
        <taxon>Endopterygota</taxon>
        <taxon>Diptera</taxon>
        <taxon>Brachycera</taxon>
        <taxon>Muscomorpha</taxon>
        <taxon>Ephydroidea</taxon>
        <taxon>Drosophilidae</taxon>
        <taxon>Drosophila</taxon>
        <taxon>Sophophora</taxon>
    </lineage>
</organism>
<name>B4H846_DROPE</name>
<gene>
    <name evidence="2" type="primary">Dper\GL20981</name>
    <name evidence="2" type="ORF">Dper_GL20981</name>
</gene>
<dbReference type="AlphaFoldDB" id="B4H846"/>
<evidence type="ECO:0000313" key="2">
    <source>
        <dbReference type="EMBL" id="EDW34840.1"/>
    </source>
</evidence>
<keyword evidence="3" id="KW-1185">Reference proteome</keyword>
<feature type="region of interest" description="Disordered" evidence="1">
    <location>
        <begin position="56"/>
        <end position="76"/>
    </location>
</feature>
<sequence length="76" mass="8271">MSRHAETTIDLCQTDRLEEGSDRIGSVRIGSQVLDLLQSRSTDVPQTGKCVLARAQAQAQAQAEAQRRGDPHALNN</sequence>
<reference evidence="2 3" key="1">
    <citation type="journal article" date="2007" name="Nature">
        <title>Evolution of genes and genomes on the Drosophila phylogeny.</title>
        <authorList>
            <consortium name="Drosophila 12 Genomes Consortium"/>
            <person name="Clark A.G."/>
            <person name="Eisen M.B."/>
            <person name="Smith D.R."/>
            <person name="Bergman C.M."/>
            <person name="Oliver B."/>
            <person name="Markow T.A."/>
            <person name="Kaufman T.C."/>
            <person name="Kellis M."/>
            <person name="Gelbart W."/>
            <person name="Iyer V.N."/>
            <person name="Pollard D.A."/>
            <person name="Sackton T.B."/>
            <person name="Larracuente A.M."/>
            <person name="Singh N.D."/>
            <person name="Abad J.P."/>
            <person name="Abt D.N."/>
            <person name="Adryan B."/>
            <person name="Aguade M."/>
            <person name="Akashi H."/>
            <person name="Anderson W.W."/>
            <person name="Aquadro C.F."/>
            <person name="Ardell D.H."/>
            <person name="Arguello R."/>
            <person name="Artieri C.G."/>
            <person name="Barbash D.A."/>
            <person name="Barker D."/>
            <person name="Barsanti P."/>
            <person name="Batterham P."/>
            <person name="Batzoglou S."/>
            <person name="Begun D."/>
            <person name="Bhutkar A."/>
            <person name="Blanco E."/>
            <person name="Bosak S.A."/>
            <person name="Bradley R.K."/>
            <person name="Brand A.D."/>
            <person name="Brent M.R."/>
            <person name="Brooks A.N."/>
            <person name="Brown R.H."/>
            <person name="Butlin R.K."/>
            <person name="Caggese C."/>
            <person name="Calvi B.R."/>
            <person name="Bernardo de Carvalho A."/>
            <person name="Caspi A."/>
            <person name="Castrezana S."/>
            <person name="Celniker S.E."/>
            <person name="Chang J.L."/>
            <person name="Chapple C."/>
            <person name="Chatterji S."/>
            <person name="Chinwalla A."/>
            <person name="Civetta A."/>
            <person name="Clifton S.W."/>
            <person name="Comeron J.M."/>
            <person name="Costello J.C."/>
            <person name="Coyne J.A."/>
            <person name="Daub J."/>
            <person name="David R.G."/>
            <person name="Delcher A.L."/>
            <person name="Delehaunty K."/>
            <person name="Do C.B."/>
            <person name="Ebling H."/>
            <person name="Edwards K."/>
            <person name="Eickbush T."/>
            <person name="Evans J.D."/>
            <person name="Filipski A."/>
            <person name="Findeiss S."/>
            <person name="Freyhult E."/>
            <person name="Fulton L."/>
            <person name="Fulton R."/>
            <person name="Garcia A.C."/>
            <person name="Gardiner A."/>
            <person name="Garfield D.A."/>
            <person name="Garvin B.E."/>
            <person name="Gibson G."/>
            <person name="Gilbert D."/>
            <person name="Gnerre S."/>
            <person name="Godfrey J."/>
            <person name="Good R."/>
            <person name="Gotea V."/>
            <person name="Gravely B."/>
            <person name="Greenberg A.J."/>
            <person name="Griffiths-Jones S."/>
            <person name="Gross S."/>
            <person name="Guigo R."/>
            <person name="Gustafson E.A."/>
            <person name="Haerty W."/>
            <person name="Hahn M.W."/>
            <person name="Halligan D.L."/>
            <person name="Halpern A.L."/>
            <person name="Halter G.M."/>
            <person name="Han M.V."/>
            <person name="Heger A."/>
            <person name="Hillier L."/>
            <person name="Hinrichs A.S."/>
            <person name="Holmes I."/>
            <person name="Hoskins R.A."/>
            <person name="Hubisz M.J."/>
            <person name="Hultmark D."/>
            <person name="Huntley M.A."/>
            <person name="Jaffe D.B."/>
            <person name="Jagadeeshan S."/>
            <person name="Jeck W.R."/>
            <person name="Johnson J."/>
            <person name="Jones C.D."/>
            <person name="Jordan W.C."/>
            <person name="Karpen G.H."/>
            <person name="Kataoka E."/>
            <person name="Keightley P.D."/>
            <person name="Kheradpour P."/>
            <person name="Kirkness E.F."/>
            <person name="Koerich L.B."/>
            <person name="Kristiansen K."/>
            <person name="Kudrna D."/>
            <person name="Kulathinal R.J."/>
            <person name="Kumar S."/>
            <person name="Kwok R."/>
            <person name="Lander E."/>
            <person name="Langley C.H."/>
            <person name="Lapoint R."/>
            <person name="Lazzaro B.P."/>
            <person name="Lee S.J."/>
            <person name="Levesque L."/>
            <person name="Li R."/>
            <person name="Lin C.F."/>
            <person name="Lin M.F."/>
            <person name="Lindblad-Toh K."/>
            <person name="Llopart A."/>
            <person name="Long M."/>
            <person name="Low L."/>
            <person name="Lozovsky E."/>
            <person name="Lu J."/>
            <person name="Luo M."/>
            <person name="Machado C.A."/>
            <person name="Makalowski W."/>
            <person name="Marzo M."/>
            <person name="Matsuda M."/>
            <person name="Matzkin L."/>
            <person name="McAllister B."/>
            <person name="McBride C.S."/>
            <person name="McKernan B."/>
            <person name="McKernan K."/>
            <person name="Mendez-Lago M."/>
            <person name="Minx P."/>
            <person name="Mollenhauer M.U."/>
            <person name="Montooth K."/>
            <person name="Mount S.M."/>
            <person name="Mu X."/>
            <person name="Myers E."/>
            <person name="Negre B."/>
            <person name="Newfeld S."/>
            <person name="Nielsen R."/>
            <person name="Noor M.A."/>
            <person name="O'Grady P."/>
            <person name="Pachter L."/>
            <person name="Papaceit M."/>
            <person name="Parisi M.J."/>
            <person name="Parisi M."/>
            <person name="Parts L."/>
            <person name="Pedersen J.S."/>
            <person name="Pesole G."/>
            <person name="Phillippy A.M."/>
            <person name="Ponting C.P."/>
            <person name="Pop M."/>
            <person name="Porcelli D."/>
            <person name="Powell J.R."/>
            <person name="Prohaska S."/>
            <person name="Pruitt K."/>
            <person name="Puig M."/>
            <person name="Quesneville H."/>
            <person name="Ram K.R."/>
            <person name="Rand D."/>
            <person name="Rasmussen M.D."/>
            <person name="Reed L.K."/>
            <person name="Reenan R."/>
            <person name="Reily A."/>
            <person name="Remington K.A."/>
            <person name="Rieger T.T."/>
            <person name="Ritchie M.G."/>
            <person name="Robin C."/>
            <person name="Rogers Y.H."/>
            <person name="Rohde C."/>
            <person name="Rozas J."/>
            <person name="Rubenfield M.J."/>
            <person name="Ruiz A."/>
            <person name="Russo S."/>
            <person name="Salzberg S.L."/>
            <person name="Sanchez-Gracia A."/>
            <person name="Saranga D.J."/>
            <person name="Sato H."/>
            <person name="Schaeffer S.W."/>
            <person name="Schatz M.C."/>
            <person name="Schlenke T."/>
            <person name="Schwartz R."/>
            <person name="Segarra C."/>
            <person name="Singh R.S."/>
            <person name="Sirot L."/>
            <person name="Sirota M."/>
            <person name="Sisneros N.B."/>
            <person name="Smith C.D."/>
            <person name="Smith T.F."/>
            <person name="Spieth J."/>
            <person name="Stage D.E."/>
            <person name="Stark A."/>
            <person name="Stephan W."/>
            <person name="Strausberg R.L."/>
            <person name="Strempel S."/>
            <person name="Sturgill D."/>
            <person name="Sutton G."/>
            <person name="Sutton G.G."/>
            <person name="Tao W."/>
            <person name="Teichmann S."/>
            <person name="Tobari Y.N."/>
            <person name="Tomimura Y."/>
            <person name="Tsolas J.M."/>
            <person name="Valente V.L."/>
            <person name="Venter E."/>
            <person name="Venter J.C."/>
            <person name="Vicario S."/>
            <person name="Vieira F.G."/>
            <person name="Vilella A.J."/>
            <person name="Villasante A."/>
            <person name="Walenz B."/>
            <person name="Wang J."/>
            <person name="Wasserman M."/>
            <person name="Watts T."/>
            <person name="Wilson D."/>
            <person name="Wilson R.K."/>
            <person name="Wing R.A."/>
            <person name="Wolfner M.F."/>
            <person name="Wong A."/>
            <person name="Wong G.K."/>
            <person name="Wu C.I."/>
            <person name="Wu G."/>
            <person name="Yamamoto D."/>
            <person name="Yang H.P."/>
            <person name="Yang S.P."/>
            <person name="Yorke J.A."/>
            <person name="Yoshida K."/>
            <person name="Zdobnov E."/>
            <person name="Zhang P."/>
            <person name="Zhang Y."/>
            <person name="Zimin A.V."/>
            <person name="Baldwin J."/>
            <person name="Abdouelleil A."/>
            <person name="Abdulkadir J."/>
            <person name="Abebe A."/>
            <person name="Abera B."/>
            <person name="Abreu J."/>
            <person name="Acer S.C."/>
            <person name="Aftuck L."/>
            <person name="Alexander A."/>
            <person name="An P."/>
            <person name="Anderson E."/>
            <person name="Anderson S."/>
            <person name="Arachi H."/>
            <person name="Azer M."/>
            <person name="Bachantsang P."/>
            <person name="Barry A."/>
            <person name="Bayul T."/>
            <person name="Berlin A."/>
            <person name="Bessette D."/>
            <person name="Bloom T."/>
            <person name="Blye J."/>
            <person name="Boguslavskiy L."/>
            <person name="Bonnet C."/>
            <person name="Boukhgalter B."/>
            <person name="Bourzgui I."/>
            <person name="Brown A."/>
            <person name="Cahill P."/>
            <person name="Channer S."/>
            <person name="Cheshatsang Y."/>
            <person name="Chuda L."/>
            <person name="Citroen M."/>
            <person name="Collymore A."/>
            <person name="Cooke P."/>
            <person name="Costello M."/>
            <person name="D'Aco K."/>
            <person name="Daza R."/>
            <person name="De Haan G."/>
            <person name="DeGray S."/>
            <person name="DeMaso C."/>
            <person name="Dhargay N."/>
            <person name="Dooley K."/>
            <person name="Dooley E."/>
            <person name="Doricent M."/>
            <person name="Dorje P."/>
            <person name="Dorjee K."/>
            <person name="Dupes A."/>
            <person name="Elong R."/>
            <person name="Falk J."/>
            <person name="Farina A."/>
            <person name="Faro S."/>
            <person name="Ferguson D."/>
            <person name="Fisher S."/>
            <person name="Foley C.D."/>
            <person name="Franke A."/>
            <person name="Friedrich D."/>
            <person name="Gadbois L."/>
            <person name="Gearin G."/>
            <person name="Gearin C.R."/>
            <person name="Giannoukos G."/>
            <person name="Goode T."/>
            <person name="Graham J."/>
            <person name="Grandbois E."/>
            <person name="Grewal S."/>
            <person name="Gyaltsen K."/>
            <person name="Hafez N."/>
            <person name="Hagos B."/>
            <person name="Hall J."/>
            <person name="Henson C."/>
            <person name="Hollinger A."/>
            <person name="Honan T."/>
            <person name="Huard M.D."/>
            <person name="Hughes L."/>
            <person name="Hurhula B."/>
            <person name="Husby M.E."/>
            <person name="Kamat A."/>
            <person name="Kanga B."/>
            <person name="Kashin S."/>
            <person name="Khazanovich D."/>
            <person name="Kisner P."/>
            <person name="Lance K."/>
            <person name="Lara M."/>
            <person name="Lee W."/>
            <person name="Lennon N."/>
            <person name="Letendre F."/>
            <person name="LeVine R."/>
            <person name="Lipovsky A."/>
            <person name="Liu X."/>
            <person name="Liu J."/>
            <person name="Liu S."/>
            <person name="Lokyitsang T."/>
            <person name="Lokyitsang Y."/>
            <person name="Lubonja R."/>
            <person name="Lui A."/>
            <person name="MacDonald P."/>
            <person name="Magnisalis V."/>
            <person name="Maru K."/>
            <person name="Matthews C."/>
            <person name="McCusker W."/>
            <person name="McDonough S."/>
            <person name="Mehta T."/>
            <person name="Meldrim J."/>
            <person name="Meneus L."/>
            <person name="Mihai O."/>
            <person name="Mihalev A."/>
            <person name="Mihova T."/>
            <person name="Mittelman R."/>
            <person name="Mlenga V."/>
            <person name="Montmayeur A."/>
            <person name="Mulrain L."/>
            <person name="Navidi A."/>
            <person name="Naylor J."/>
            <person name="Negash T."/>
            <person name="Nguyen T."/>
            <person name="Nguyen N."/>
            <person name="Nicol R."/>
            <person name="Norbu C."/>
            <person name="Norbu N."/>
            <person name="Novod N."/>
            <person name="O'Neill B."/>
            <person name="Osman S."/>
            <person name="Markiewicz E."/>
            <person name="Oyono O.L."/>
            <person name="Patti C."/>
            <person name="Phunkhang P."/>
            <person name="Pierre F."/>
            <person name="Priest M."/>
            <person name="Raghuraman S."/>
            <person name="Rege F."/>
            <person name="Reyes R."/>
            <person name="Rise C."/>
            <person name="Rogov P."/>
            <person name="Ross K."/>
            <person name="Ryan E."/>
            <person name="Settipalli S."/>
            <person name="Shea T."/>
            <person name="Sherpa N."/>
            <person name="Shi L."/>
            <person name="Shih D."/>
            <person name="Sparrow T."/>
            <person name="Spaulding J."/>
            <person name="Stalker J."/>
            <person name="Stange-Thomann N."/>
            <person name="Stavropoulos S."/>
            <person name="Stone C."/>
            <person name="Strader C."/>
            <person name="Tesfaye S."/>
            <person name="Thomson T."/>
            <person name="Thoulutsang Y."/>
            <person name="Thoulutsang D."/>
            <person name="Topham K."/>
            <person name="Topping I."/>
            <person name="Tsamla T."/>
            <person name="Vassiliev H."/>
            <person name="Vo A."/>
            <person name="Wangchuk T."/>
            <person name="Wangdi T."/>
            <person name="Weiand M."/>
            <person name="Wilkinson J."/>
            <person name="Wilson A."/>
            <person name="Yadav S."/>
            <person name="Young G."/>
            <person name="Yu Q."/>
            <person name="Zembek L."/>
            <person name="Zhong D."/>
            <person name="Zimmer A."/>
            <person name="Zwirko Z."/>
            <person name="Jaffe D.B."/>
            <person name="Alvarez P."/>
            <person name="Brockman W."/>
            <person name="Butler J."/>
            <person name="Chin C."/>
            <person name="Gnerre S."/>
            <person name="Grabherr M."/>
            <person name="Kleber M."/>
            <person name="Mauceli E."/>
            <person name="MacCallum I."/>
        </authorList>
    </citation>
    <scope>NUCLEOTIDE SEQUENCE [LARGE SCALE GENOMIC DNA]</scope>
    <source>
        <strain evidence="3">MSH-3 / Tucson 14011-0111.49</strain>
    </source>
</reference>
<feature type="compositionally biased region" description="Basic and acidic residues" evidence="1">
    <location>
        <begin position="65"/>
        <end position="76"/>
    </location>
</feature>
<protein>
    <submittedName>
        <fullName evidence="2">GL20981</fullName>
    </submittedName>
</protein>
<dbReference type="HOGENOM" id="CLU_2657099_0_0_1"/>
<dbReference type="EMBL" id="CH479220">
    <property type="protein sequence ID" value="EDW34840.1"/>
    <property type="molecule type" value="Genomic_DNA"/>
</dbReference>
<dbReference type="Proteomes" id="UP000008744">
    <property type="component" value="Unassembled WGS sequence"/>
</dbReference>
<evidence type="ECO:0000313" key="3">
    <source>
        <dbReference type="Proteomes" id="UP000008744"/>
    </source>
</evidence>
<evidence type="ECO:0000256" key="1">
    <source>
        <dbReference type="SAM" id="MobiDB-lite"/>
    </source>
</evidence>